<sequence length="296" mass="33431">MTRSSRIVPFDLQDWNAAPPSQPGASPIDELERGKVLYFPKLAFTLSPAELALLDPALVDPKRKNISLNATTGVLTGVVVDDARKDAIAALVRRYYTSTRALLSHLVPGYLDSLHKPTTSLRLHRIGTWKPSWRKDDTRLHVDAFPSRPTGEQRILRVFNNINPHGQSRQWRVGQDFESLAQRFVPGATPFRPSLAWLMHRLHITKTRRSAYDHLMLQMHDRMKADADYQANGEQEAFEFPPGSTWICFSDQTPHAAMTGQFMLEQTYMMPLTAMAHPELSPQHVLARQAGMGSRA</sequence>
<comment type="caution">
    <text evidence="1">The sequence shown here is derived from an EMBL/GenBank/DDBJ whole genome shotgun (WGS) entry which is preliminary data.</text>
</comment>
<dbReference type="Pfam" id="PF11004">
    <property type="entry name" value="Kdo_hydroxy"/>
    <property type="match status" value="1"/>
</dbReference>
<evidence type="ECO:0008006" key="3">
    <source>
        <dbReference type="Google" id="ProtNLM"/>
    </source>
</evidence>
<dbReference type="Proteomes" id="UP000542125">
    <property type="component" value="Unassembled WGS sequence"/>
</dbReference>
<evidence type="ECO:0000313" key="2">
    <source>
        <dbReference type="Proteomes" id="UP000542125"/>
    </source>
</evidence>
<accession>A0A7Y9IS63</accession>
<proteinExistence type="predicted"/>
<dbReference type="EMBL" id="JACBYR010000001">
    <property type="protein sequence ID" value="NYE81997.1"/>
    <property type="molecule type" value="Genomic_DNA"/>
</dbReference>
<evidence type="ECO:0000313" key="1">
    <source>
        <dbReference type="EMBL" id="NYE81997.1"/>
    </source>
</evidence>
<dbReference type="AlphaFoldDB" id="A0A7Y9IS63"/>
<protein>
    <recommendedName>
        <fullName evidence="3">3-deoxy-D-manno-oct-2-ulosonic acid (Kdo) hydroxylase</fullName>
    </recommendedName>
</protein>
<gene>
    <name evidence="1" type="ORF">FHW18_001268</name>
</gene>
<keyword evidence="2" id="KW-1185">Reference proteome</keyword>
<dbReference type="InterPro" id="IPR021266">
    <property type="entry name" value="Kdo_hydroxlase"/>
</dbReference>
<dbReference type="RefSeq" id="WP_179584455.1">
    <property type="nucleotide sequence ID" value="NZ_JACBYR010000001.1"/>
</dbReference>
<organism evidence="1 2">
    <name type="scientific">Pigmentiphaga litoralis</name>
    <dbReference type="NCBI Taxonomy" id="516702"/>
    <lineage>
        <taxon>Bacteria</taxon>
        <taxon>Pseudomonadati</taxon>
        <taxon>Pseudomonadota</taxon>
        <taxon>Betaproteobacteria</taxon>
        <taxon>Burkholderiales</taxon>
        <taxon>Alcaligenaceae</taxon>
        <taxon>Pigmentiphaga</taxon>
    </lineage>
</organism>
<reference evidence="1 2" key="1">
    <citation type="submission" date="2020-07" db="EMBL/GenBank/DDBJ databases">
        <title>Genomic Encyclopedia of Type Strains, Phase IV (KMG-V): Genome sequencing to study the core and pangenomes of soil and plant-associated prokaryotes.</title>
        <authorList>
            <person name="Whitman W."/>
        </authorList>
    </citation>
    <scope>NUCLEOTIDE SEQUENCE [LARGE SCALE GENOMIC DNA]</scope>
    <source>
        <strain evidence="1 2">SAS40</strain>
    </source>
</reference>
<name>A0A7Y9IS63_9BURK</name>